<dbReference type="PANTHER" id="PTHR30244">
    <property type="entry name" value="TRANSAMINASE"/>
    <property type="match status" value="1"/>
</dbReference>
<gene>
    <name evidence="2" type="ORF">ENG14_06070</name>
</gene>
<dbReference type="Pfam" id="PF01041">
    <property type="entry name" value="DegT_DnrJ_EryC1"/>
    <property type="match status" value="1"/>
</dbReference>
<dbReference type="InterPro" id="IPR015422">
    <property type="entry name" value="PyrdxlP-dep_Trfase_small"/>
</dbReference>
<proteinExistence type="predicted"/>
<accession>A0A7C0WV53</accession>
<dbReference type="GO" id="GO:0000271">
    <property type="term" value="P:polysaccharide biosynthetic process"/>
    <property type="evidence" value="ECO:0007669"/>
    <property type="project" value="TreeGrafter"/>
</dbReference>
<dbReference type="SUPFAM" id="SSF53383">
    <property type="entry name" value="PLP-dependent transferases"/>
    <property type="match status" value="1"/>
</dbReference>
<evidence type="ECO:0008006" key="3">
    <source>
        <dbReference type="Google" id="ProtNLM"/>
    </source>
</evidence>
<dbReference type="Proteomes" id="UP000886355">
    <property type="component" value="Unassembled WGS sequence"/>
</dbReference>
<dbReference type="InterPro" id="IPR015424">
    <property type="entry name" value="PyrdxlP-dep_Trfase"/>
</dbReference>
<dbReference type="EMBL" id="DQZW01000286">
    <property type="protein sequence ID" value="HDL90452.1"/>
    <property type="molecule type" value="Genomic_DNA"/>
</dbReference>
<dbReference type="GO" id="GO:0008483">
    <property type="term" value="F:transaminase activity"/>
    <property type="evidence" value="ECO:0007669"/>
    <property type="project" value="TreeGrafter"/>
</dbReference>
<dbReference type="Gene3D" id="3.40.640.10">
    <property type="entry name" value="Type I PLP-dependent aspartate aminotransferase-like (Major domain)"/>
    <property type="match status" value="1"/>
</dbReference>
<comment type="caution">
    <text evidence="2">The sequence shown here is derived from an EMBL/GenBank/DDBJ whole genome shotgun (WGS) entry which is preliminary data.</text>
</comment>
<dbReference type="PANTHER" id="PTHR30244:SF42">
    <property type="entry name" value="UDP-2-ACETAMIDO-2-DEOXY-3-OXO-D-GLUCURONATE AMINOTRANSFERASE"/>
    <property type="match status" value="1"/>
</dbReference>
<dbReference type="GO" id="GO:0030170">
    <property type="term" value="F:pyridoxal phosphate binding"/>
    <property type="evidence" value="ECO:0007669"/>
    <property type="project" value="TreeGrafter"/>
</dbReference>
<feature type="region of interest" description="Disordered" evidence="1">
    <location>
        <begin position="167"/>
        <end position="187"/>
    </location>
</feature>
<dbReference type="Gene3D" id="3.90.1150.10">
    <property type="entry name" value="Aspartate Aminotransferase, domain 1"/>
    <property type="match status" value="1"/>
</dbReference>
<evidence type="ECO:0000313" key="2">
    <source>
        <dbReference type="EMBL" id="HDL90452.1"/>
    </source>
</evidence>
<feature type="non-terminal residue" evidence="2">
    <location>
        <position position="1"/>
    </location>
</feature>
<dbReference type="AlphaFoldDB" id="A0A7C0WV53"/>
<dbReference type="InterPro" id="IPR000653">
    <property type="entry name" value="DegT/StrS_aminotransferase"/>
</dbReference>
<name>A0A7C0WV53_9BACT</name>
<organism evidence="2">
    <name type="scientific">Thermodesulforhabdus norvegica</name>
    <dbReference type="NCBI Taxonomy" id="39841"/>
    <lineage>
        <taxon>Bacteria</taxon>
        <taxon>Pseudomonadati</taxon>
        <taxon>Thermodesulfobacteriota</taxon>
        <taxon>Syntrophobacteria</taxon>
        <taxon>Syntrophobacterales</taxon>
        <taxon>Thermodesulforhabdaceae</taxon>
        <taxon>Thermodesulforhabdus</taxon>
    </lineage>
</organism>
<evidence type="ECO:0000256" key="1">
    <source>
        <dbReference type="SAM" id="MobiDB-lite"/>
    </source>
</evidence>
<sequence length="187" mass="21204">SIRMHGAGSDRYEHVRLGLNGRMDTLQAAVLLCKLAIFNDELGRRRNTVELYRRELSQVPGVTFQRVEDNVQSAWAQFCILVPDPDTRDRIREFLAAEGIPTAVYYPLPLHLQPVFSDLGYKRGDLPVSEGCAEKILALPMHPYVERCVIEQCAKIVNYYVLQDRASGRGSSPHPEDPQRDSCFSEE</sequence>
<dbReference type="InterPro" id="IPR015421">
    <property type="entry name" value="PyrdxlP-dep_Trfase_major"/>
</dbReference>
<protein>
    <recommendedName>
        <fullName evidence="3">Transcriptional regulator</fullName>
    </recommendedName>
</protein>
<reference evidence="2" key="1">
    <citation type="journal article" date="2020" name="mSystems">
        <title>Genome- and Community-Level Interaction Insights into Carbon Utilization and Element Cycling Functions of Hydrothermarchaeota in Hydrothermal Sediment.</title>
        <authorList>
            <person name="Zhou Z."/>
            <person name="Liu Y."/>
            <person name="Xu W."/>
            <person name="Pan J."/>
            <person name="Luo Z.H."/>
            <person name="Li M."/>
        </authorList>
    </citation>
    <scope>NUCLEOTIDE SEQUENCE [LARGE SCALE GENOMIC DNA]</scope>
    <source>
        <strain evidence="2">HyVt-19</strain>
    </source>
</reference>